<dbReference type="HOGENOM" id="CLU_085083_0_1_5"/>
<organism evidence="3 4">
    <name type="scientific">Aurantimonas manganoxydans (strain ATCC BAA-1229 / DSM 21871 / SI85-9A1)</name>
    <dbReference type="NCBI Taxonomy" id="287752"/>
    <lineage>
        <taxon>Bacteria</taxon>
        <taxon>Pseudomonadati</taxon>
        <taxon>Pseudomonadota</taxon>
        <taxon>Alphaproteobacteria</taxon>
        <taxon>Hyphomicrobiales</taxon>
        <taxon>Aurantimonadaceae</taxon>
        <taxon>Aurantimonas</taxon>
    </lineage>
</organism>
<name>Q1YE55_AURMS</name>
<evidence type="ECO:0000313" key="3">
    <source>
        <dbReference type="EMBL" id="EAS48544.1"/>
    </source>
</evidence>
<keyword evidence="2" id="KW-0472">Membrane</keyword>
<keyword evidence="4" id="KW-1185">Reference proteome</keyword>
<dbReference type="RefSeq" id="WP_009211372.1">
    <property type="nucleotide sequence ID" value="NZ_BBWP01000039.1"/>
</dbReference>
<feature type="transmembrane region" description="Helical" evidence="2">
    <location>
        <begin position="77"/>
        <end position="102"/>
    </location>
</feature>
<comment type="caution">
    <text evidence="3">The sequence shown here is derived from an EMBL/GenBank/DDBJ whole genome shotgun (WGS) entry which is preliminary data.</text>
</comment>
<feature type="transmembrane region" description="Helical" evidence="2">
    <location>
        <begin position="28"/>
        <end position="48"/>
    </location>
</feature>
<proteinExistence type="predicted"/>
<dbReference type="AlphaFoldDB" id="Q1YE55"/>
<dbReference type="Proteomes" id="UP000000321">
    <property type="component" value="Unassembled WGS sequence"/>
</dbReference>
<dbReference type="PANTHER" id="PTHR35335">
    <property type="entry name" value="UPF0716 PROTEIN FXSA"/>
    <property type="match status" value="1"/>
</dbReference>
<dbReference type="OrthoDB" id="9792788at2"/>
<dbReference type="Pfam" id="PF04186">
    <property type="entry name" value="FxsA"/>
    <property type="match status" value="1"/>
</dbReference>
<reference evidence="3 4" key="1">
    <citation type="journal article" date="2008" name="Appl. Environ. Microbiol.">
        <title>Genomic insights into Mn(II) oxidation by the marine alphaproteobacterium Aurantimonas sp. strain SI85-9A1.</title>
        <authorList>
            <person name="Dick G.J."/>
            <person name="Podell S."/>
            <person name="Johnson H.A."/>
            <person name="Rivera-Espinoza Y."/>
            <person name="Bernier-Latmani R."/>
            <person name="McCarthy J.K."/>
            <person name="Torpey J.W."/>
            <person name="Clement B.G."/>
            <person name="Gaasterland T."/>
            <person name="Tebo B.M."/>
        </authorList>
    </citation>
    <scope>NUCLEOTIDE SEQUENCE [LARGE SCALE GENOMIC DNA]</scope>
    <source>
        <strain evidence="3 4">SI85-9A1</strain>
    </source>
</reference>
<dbReference type="BioCyc" id="AURANTIMONAS:SI859A1_03563-MONOMER"/>
<protein>
    <submittedName>
        <fullName evidence="3">FxsA cytoplasmic membrane protein</fullName>
    </submittedName>
</protein>
<gene>
    <name evidence="3" type="ORF">SI859A1_03563</name>
</gene>
<keyword evidence="2" id="KW-0812">Transmembrane</keyword>
<dbReference type="InterPro" id="IPR007313">
    <property type="entry name" value="FxsA"/>
</dbReference>
<dbReference type="PANTHER" id="PTHR35335:SF1">
    <property type="entry name" value="UPF0716 PROTEIN FXSA"/>
    <property type="match status" value="1"/>
</dbReference>
<dbReference type="NCBIfam" id="NF008528">
    <property type="entry name" value="PRK11463.1-2"/>
    <property type="match status" value="1"/>
</dbReference>
<evidence type="ECO:0000256" key="2">
    <source>
        <dbReference type="SAM" id="Phobius"/>
    </source>
</evidence>
<evidence type="ECO:0000313" key="4">
    <source>
        <dbReference type="Proteomes" id="UP000000321"/>
    </source>
</evidence>
<dbReference type="EMBL" id="AAPJ01000009">
    <property type="protein sequence ID" value="EAS48544.1"/>
    <property type="molecule type" value="Genomic_DNA"/>
</dbReference>
<accession>Q1YE55</accession>
<feature type="region of interest" description="Disordered" evidence="1">
    <location>
        <begin position="127"/>
        <end position="179"/>
    </location>
</feature>
<evidence type="ECO:0000256" key="1">
    <source>
        <dbReference type="SAM" id="MobiDB-lite"/>
    </source>
</evidence>
<dbReference type="GO" id="GO:0016020">
    <property type="term" value="C:membrane"/>
    <property type="evidence" value="ECO:0007669"/>
    <property type="project" value="InterPro"/>
</dbReference>
<sequence>MPFALIPFLLLAIPILEIAVFILVGNAIGLWPTLGLVILTAVIGSILLKQQGISTLARIQTEIGAGRVPGRDLVSGVMIAMAGVLLLTPGLVTDALGFLLFVPGVRSRIFDFLKSRVVVVGQNSFGSGMGGQPRREPPYAAGPDVVDLSGEEFRRGPDPASPWHEPEDGDGGTNGRRLH</sequence>
<keyword evidence="2" id="KW-1133">Transmembrane helix</keyword>